<evidence type="ECO:0000313" key="1">
    <source>
        <dbReference type="EMBL" id="MBB4773613.1"/>
    </source>
</evidence>
<comment type="caution">
    <text evidence="1">The sequence shown here is derived from an EMBL/GenBank/DDBJ whole genome shotgun (WGS) entry which is preliminary data.</text>
</comment>
<reference evidence="1 2" key="1">
    <citation type="submission" date="2020-08" db="EMBL/GenBank/DDBJ databases">
        <title>Sequencing the genomes of 1000 actinobacteria strains.</title>
        <authorList>
            <person name="Klenk H.-P."/>
        </authorList>
    </citation>
    <scope>NUCLEOTIDE SEQUENCE [LARGE SCALE GENOMIC DNA]</scope>
    <source>
        <strain evidence="1 2">DSM 44772</strain>
    </source>
</reference>
<dbReference type="EMBL" id="JACHMV010000001">
    <property type="protein sequence ID" value="MBB4773613.1"/>
    <property type="molecule type" value="Genomic_DNA"/>
</dbReference>
<dbReference type="RefSeq" id="WP_184881826.1">
    <property type="nucleotide sequence ID" value="NZ_BAAAHD010000023.1"/>
</dbReference>
<gene>
    <name evidence="1" type="ORF">F4557_002031</name>
</gene>
<dbReference type="Proteomes" id="UP000549343">
    <property type="component" value="Unassembled WGS sequence"/>
</dbReference>
<name>A0A7W7IBC8_9ACTN</name>
<accession>A0A7W7IBC8</accession>
<proteinExistence type="predicted"/>
<protein>
    <submittedName>
        <fullName evidence="1">Uncharacterized protein</fullName>
    </submittedName>
</protein>
<sequence>MTTMPSHPHASELVDCHIVEVGERQAWPFLTFAHPGHDPETRLYIDAEITVAPSPRLPNDLDSHLNVLVTLSGLNGATVASATIDQNNALILTFDDQPRTRLTVSGQPTEATTGEPWWLRRT</sequence>
<organism evidence="1 2">
    <name type="scientific">Actinomadura livida</name>
    <dbReference type="NCBI Taxonomy" id="79909"/>
    <lineage>
        <taxon>Bacteria</taxon>
        <taxon>Bacillati</taxon>
        <taxon>Actinomycetota</taxon>
        <taxon>Actinomycetes</taxon>
        <taxon>Streptosporangiales</taxon>
        <taxon>Thermomonosporaceae</taxon>
        <taxon>Actinomadura</taxon>
    </lineage>
</organism>
<dbReference type="AlphaFoldDB" id="A0A7W7IBC8"/>
<evidence type="ECO:0000313" key="2">
    <source>
        <dbReference type="Proteomes" id="UP000549343"/>
    </source>
</evidence>